<dbReference type="SMART" id="SM00949">
    <property type="entry name" value="PAZ"/>
    <property type="match status" value="1"/>
</dbReference>
<dbReference type="InterPro" id="IPR032473">
    <property type="entry name" value="Argonaute_Mid_dom"/>
</dbReference>
<dbReference type="Gene3D" id="3.40.50.2300">
    <property type="match status" value="1"/>
</dbReference>
<dbReference type="InterPro" id="IPR003100">
    <property type="entry name" value="PAZ_dom"/>
</dbReference>
<dbReference type="PROSITE" id="PS50822">
    <property type="entry name" value="PIWI"/>
    <property type="match status" value="1"/>
</dbReference>
<proteinExistence type="inferred from homology"/>
<dbReference type="PANTHER" id="PTHR22891">
    <property type="entry name" value="EUKARYOTIC TRANSLATION INITIATION FACTOR 2C"/>
    <property type="match status" value="1"/>
</dbReference>
<dbReference type="InterPro" id="IPR003165">
    <property type="entry name" value="Piwi"/>
</dbReference>
<dbReference type="InterPro" id="IPR032474">
    <property type="entry name" value="Argonaute_N"/>
</dbReference>
<dbReference type="Gene3D" id="3.30.420.10">
    <property type="entry name" value="Ribonuclease H-like superfamily/Ribonuclease H"/>
    <property type="match status" value="1"/>
</dbReference>
<comment type="similarity">
    <text evidence="1">Belongs to the argonaute family.</text>
</comment>
<dbReference type="SUPFAM" id="SSF101690">
    <property type="entry name" value="PAZ domain"/>
    <property type="match status" value="1"/>
</dbReference>
<dbReference type="Pfam" id="PF16488">
    <property type="entry name" value="ArgoL2"/>
    <property type="match status" value="1"/>
</dbReference>
<evidence type="ECO:0000259" key="3">
    <source>
        <dbReference type="PROSITE" id="PS50822"/>
    </source>
</evidence>
<comment type="caution">
    <text evidence="4">The sequence shown here is derived from an EMBL/GenBank/DDBJ whole genome shotgun (WGS) entry which is preliminary data.</text>
</comment>
<evidence type="ECO:0000313" key="5">
    <source>
        <dbReference type="Proteomes" id="UP001194696"/>
    </source>
</evidence>
<dbReference type="SMART" id="SM01163">
    <property type="entry name" value="DUF1785"/>
    <property type="match status" value="1"/>
</dbReference>
<dbReference type="Pfam" id="PF16486">
    <property type="entry name" value="ArgoN"/>
    <property type="match status" value="1"/>
</dbReference>
<dbReference type="SUPFAM" id="SSF53098">
    <property type="entry name" value="Ribonuclease H-like"/>
    <property type="match status" value="1"/>
</dbReference>
<protein>
    <recommendedName>
        <fullName evidence="6">Piwi-domain-containing protein</fullName>
    </recommendedName>
</protein>
<evidence type="ECO:0008006" key="6">
    <source>
        <dbReference type="Google" id="ProtNLM"/>
    </source>
</evidence>
<evidence type="ECO:0000256" key="1">
    <source>
        <dbReference type="RuleBase" id="RU361178"/>
    </source>
</evidence>
<evidence type="ECO:0000259" key="2">
    <source>
        <dbReference type="PROSITE" id="PS50821"/>
    </source>
</evidence>
<organism evidence="4 5">
    <name type="scientific">Linnemannia gamsii</name>
    <dbReference type="NCBI Taxonomy" id="64522"/>
    <lineage>
        <taxon>Eukaryota</taxon>
        <taxon>Fungi</taxon>
        <taxon>Fungi incertae sedis</taxon>
        <taxon>Mucoromycota</taxon>
        <taxon>Mortierellomycotina</taxon>
        <taxon>Mortierellomycetes</taxon>
        <taxon>Mortierellales</taxon>
        <taxon>Mortierellaceae</taxon>
        <taxon>Linnemannia</taxon>
    </lineage>
</organism>
<dbReference type="EMBL" id="JAAAIM010000171">
    <property type="protein sequence ID" value="KAG0293084.1"/>
    <property type="molecule type" value="Genomic_DNA"/>
</dbReference>
<dbReference type="Pfam" id="PF02170">
    <property type="entry name" value="PAZ"/>
    <property type="match status" value="1"/>
</dbReference>
<keyword evidence="5" id="KW-1185">Reference proteome</keyword>
<accession>A0ABQ7K701</accession>
<dbReference type="Proteomes" id="UP001194696">
    <property type="component" value="Unassembled WGS sequence"/>
</dbReference>
<dbReference type="Pfam" id="PF02171">
    <property type="entry name" value="Piwi"/>
    <property type="match status" value="1"/>
</dbReference>
<feature type="domain" description="Piwi" evidence="3">
    <location>
        <begin position="506"/>
        <end position="807"/>
    </location>
</feature>
<dbReference type="PROSITE" id="PS50821">
    <property type="entry name" value="PAZ"/>
    <property type="match status" value="1"/>
</dbReference>
<name>A0ABQ7K701_9FUNG</name>
<dbReference type="InterPro" id="IPR045246">
    <property type="entry name" value="Piwi_ago-like"/>
</dbReference>
<dbReference type="CDD" id="cd04657">
    <property type="entry name" value="Piwi_ago-like"/>
    <property type="match status" value="1"/>
</dbReference>
<sequence length="850" mass="94987">MSAPIRLTELVKRPTPGQAGKAIKVRTNFFEVTTLPDINIHHYDVTITPDVPPPVNRRIFDHFVLLNSKSDLADALPVFDGKKNLFSAKELPFDSRTFEITLPGERAPPGKPVKSFKLKVKKAASINLEELGLFIKGKAAKSDNCLTAIMALDVLIRHKPAMLYTVIGRSFYSPEGKAMLPGGLEAWRGYFQSMRPGVGRMLVNIDISSTAFFQSGSLIEMVCKYAGVREPEGLLRLEDKDWRRIEKFIKGLRVKVTHRDASSRGFKIVKISEKSAAQVTFKQETEAGSKTITVAAYFKDVYRTSLRYPRLRCVTVGRDMVLPMEVCSVVEGQRYPKKLDEKQTAEMIKFAALKPTERENSIKNGLRVLDYGHNEFHKSFGLKVSNEMSAIKARVLPAPNITYHPSSRDANIVPRDGAWNLVGKKVLSGATLVSWGVVVIGSERHFSESQAEHFVRELVITCTDTGMHITNKSPRISYINPHGDIETSLRPHWLAAGKEADRAPQLLLIVLPNTGLPLYAEIKRVTDTVLGVASQCVQMAHARQAKKQYCANVCLKMNVKLGGTNSAFGANMAPFITEKPTIIFGADVNHPAPGDTTRPSIAAVVASMDVKGARYVTSIRTQEARLETIQDLEGMVVELLRNFLSLTRRQPERILFYRDGVSEGEFVQVLRDEVGAIRSACRKLNATYAPKITFVVVQKRHHARFFPSQSNLADRSGNCQPGTVVDTDIVHPCEFDFYLQSHAGLLGTSRPAHYNVLCDENRFTSDSLQELTYRMCYLYARCTRSVSMVPAAYYAHLVAQRARFHTRGENWSETTPSESLGESEPLTYAPVKQPLQQGMTLLTRHLWDWS</sequence>
<dbReference type="CDD" id="cd02846">
    <property type="entry name" value="PAZ_argonaute_like"/>
    <property type="match status" value="1"/>
</dbReference>
<dbReference type="InterPro" id="IPR036397">
    <property type="entry name" value="RNaseH_sf"/>
</dbReference>
<dbReference type="InterPro" id="IPR036085">
    <property type="entry name" value="PAZ_dom_sf"/>
</dbReference>
<dbReference type="Gene3D" id="2.170.260.10">
    <property type="entry name" value="paz domain"/>
    <property type="match status" value="1"/>
</dbReference>
<dbReference type="SMART" id="SM00950">
    <property type="entry name" value="Piwi"/>
    <property type="match status" value="1"/>
</dbReference>
<reference evidence="4 5" key="1">
    <citation type="journal article" date="2020" name="Fungal Divers.">
        <title>Resolving the Mortierellaceae phylogeny through synthesis of multi-gene phylogenetics and phylogenomics.</title>
        <authorList>
            <person name="Vandepol N."/>
            <person name="Liber J."/>
            <person name="Desiro A."/>
            <person name="Na H."/>
            <person name="Kennedy M."/>
            <person name="Barry K."/>
            <person name="Grigoriev I.V."/>
            <person name="Miller A.N."/>
            <person name="O'Donnell K."/>
            <person name="Stajich J.E."/>
            <person name="Bonito G."/>
        </authorList>
    </citation>
    <scope>NUCLEOTIDE SEQUENCE [LARGE SCALE GENOMIC DNA]</scope>
    <source>
        <strain evidence="4 5">AD045</strain>
    </source>
</reference>
<dbReference type="InterPro" id="IPR014811">
    <property type="entry name" value="ArgoL1"/>
</dbReference>
<evidence type="ECO:0000313" key="4">
    <source>
        <dbReference type="EMBL" id="KAG0293084.1"/>
    </source>
</evidence>
<dbReference type="InterPro" id="IPR012337">
    <property type="entry name" value="RNaseH-like_sf"/>
</dbReference>
<dbReference type="InterPro" id="IPR032472">
    <property type="entry name" value="ArgoL2"/>
</dbReference>
<feature type="domain" description="PAZ" evidence="2">
    <location>
        <begin position="217"/>
        <end position="331"/>
    </location>
</feature>
<dbReference type="Pfam" id="PF08699">
    <property type="entry name" value="ArgoL1"/>
    <property type="match status" value="1"/>
</dbReference>
<gene>
    <name evidence="4" type="ORF">BGZ96_003356</name>
</gene>
<dbReference type="Pfam" id="PF16487">
    <property type="entry name" value="ArgoMid"/>
    <property type="match status" value="1"/>
</dbReference>